<name>A0A7J7HCY6_CAMSI</name>
<dbReference type="InterPro" id="IPR017451">
    <property type="entry name" value="F-box-assoc_interact_dom"/>
</dbReference>
<evidence type="ECO:0000259" key="1">
    <source>
        <dbReference type="Pfam" id="PF08268"/>
    </source>
</evidence>
<dbReference type="Proteomes" id="UP000593564">
    <property type="component" value="Unassembled WGS sequence"/>
</dbReference>
<comment type="caution">
    <text evidence="2">The sequence shown here is derived from an EMBL/GenBank/DDBJ whole genome shotgun (WGS) entry which is preliminary data.</text>
</comment>
<evidence type="ECO:0000313" key="3">
    <source>
        <dbReference type="Proteomes" id="UP000593564"/>
    </source>
</evidence>
<sequence length="264" mass="29922">MTTTTKKSMSNACIPEDVLIEILARLPMKLCFDSGQCENLDCAVLWNPSIRRFMKLPKSSFSVTKACRLLRFDFGFRFDHMSNDYKVVKIVGAKDNHRRHVVHRVDLFALSTGSWRSVCIGDLCYELYGFDSLPAFVNGAAHWVVFNLRKDCICILAFDIVDEVFREIALPNHQIDVILRTDGSITVLGKSLAVILYEAVFTFVKTIRTNHVWVMEEYGVIESWTKGCRMIGKQKWLTVLGSRKNGNVLMVQDGLPGPEGVGFM</sequence>
<reference evidence="2 3" key="2">
    <citation type="submission" date="2020-07" db="EMBL/GenBank/DDBJ databases">
        <title>Genome assembly of wild tea tree DASZ reveals pedigree and selection history of tea varieties.</title>
        <authorList>
            <person name="Zhang W."/>
        </authorList>
    </citation>
    <scope>NUCLEOTIDE SEQUENCE [LARGE SCALE GENOMIC DNA]</scope>
    <source>
        <strain evidence="3">cv. G240</strain>
        <tissue evidence="2">Leaf</tissue>
    </source>
</reference>
<dbReference type="AlphaFoldDB" id="A0A7J7HCY6"/>
<dbReference type="Pfam" id="PF08268">
    <property type="entry name" value="FBA_3"/>
    <property type="match status" value="1"/>
</dbReference>
<feature type="domain" description="F-box associated beta-propeller type 3" evidence="1">
    <location>
        <begin position="39"/>
        <end position="233"/>
    </location>
</feature>
<dbReference type="PANTHER" id="PTHR31672">
    <property type="entry name" value="BNACNNG10540D PROTEIN"/>
    <property type="match status" value="1"/>
</dbReference>
<dbReference type="InterPro" id="IPR013187">
    <property type="entry name" value="F-box-assoc_dom_typ3"/>
</dbReference>
<protein>
    <recommendedName>
        <fullName evidence="1">F-box associated beta-propeller type 3 domain-containing protein</fullName>
    </recommendedName>
</protein>
<organism evidence="2 3">
    <name type="scientific">Camellia sinensis</name>
    <name type="common">Tea plant</name>
    <name type="synonym">Thea sinensis</name>
    <dbReference type="NCBI Taxonomy" id="4442"/>
    <lineage>
        <taxon>Eukaryota</taxon>
        <taxon>Viridiplantae</taxon>
        <taxon>Streptophyta</taxon>
        <taxon>Embryophyta</taxon>
        <taxon>Tracheophyta</taxon>
        <taxon>Spermatophyta</taxon>
        <taxon>Magnoliopsida</taxon>
        <taxon>eudicotyledons</taxon>
        <taxon>Gunneridae</taxon>
        <taxon>Pentapetalae</taxon>
        <taxon>asterids</taxon>
        <taxon>Ericales</taxon>
        <taxon>Theaceae</taxon>
        <taxon>Camellia</taxon>
    </lineage>
</organism>
<gene>
    <name evidence="2" type="ORF">HYC85_011777</name>
</gene>
<accession>A0A7J7HCY6</accession>
<dbReference type="PANTHER" id="PTHR31672:SF13">
    <property type="entry name" value="F-BOX PROTEIN CPR30-LIKE"/>
    <property type="match status" value="1"/>
</dbReference>
<keyword evidence="3" id="KW-1185">Reference proteome</keyword>
<proteinExistence type="predicted"/>
<dbReference type="EMBL" id="JACBKZ010000005">
    <property type="protein sequence ID" value="KAF5949784.1"/>
    <property type="molecule type" value="Genomic_DNA"/>
</dbReference>
<evidence type="ECO:0000313" key="2">
    <source>
        <dbReference type="EMBL" id="KAF5949784.1"/>
    </source>
</evidence>
<dbReference type="InterPro" id="IPR050796">
    <property type="entry name" value="SCF_F-box_component"/>
</dbReference>
<dbReference type="NCBIfam" id="TIGR01640">
    <property type="entry name" value="F_box_assoc_1"/>
    <property type="match status" value="1"/>
</dbReference>
<reference evidence="3" key="1">
    <citation type="journal article" date="2020" name="Nat. Commun.">
        <title>Genome assembly of wild tea tree DASZ reveals pedigree and selection history of tea varieties.</title>
        <authorList>
            <person name="Zhang W."/>
            <person name="Zhang Y."/>
            <person name="Qiu H."/>
            <person name="Guo Y."/>
            <person name="Wan H."/>
            <person name="Zhang X."/>
            <person name="Scossa F."/>
            <person name="Alseekh S."/>
            <person name="Zhang Q."/>
            <person name="Wang P."/>
            <person name="Xu L."/>
            <person name="Schmidt M.H."/>
            <person name="Jia X."/>
            <person name="Li D."/>
            <person name="Zhu A."/>
            <person name="Guo F."/>
            <person name="Chen W."/>
            <person name="Ni D."/>
            <person name="Usadel B."/>
            <person name="Fernie A.R."/>
            <person name="Wen W."/>
        </authorList>
    </citation>
    <scope>NUCLEOTIDE SEQUENCE [LARGE SCALE GENOMIC DNA]</scope>
    <source>
        <strain evidence="3">cv. G240</strain>
    </source>
</reference>